<proteinExistence type="predicted"/>
<organism evidence="7 8">
    <name type="scientific">Flagellimonas zhangzhouensis</name>
    <dbReference type="NCBI Taxonomy" id="1073328"/>
    <lineage>
        <taxon>Bacteria</taxon>
        <taxon>Pseudomonadati</taxon>
        <taxon>Bacteroidota</taxon>
        <taxon>Flavobacteriia</taxon>
        <taxon>Flavobacteriales</taxon>
        <taxon>Flavobacteriaceae</taxon>
        <taxon>Flagellimonas</taxon>
    </lineage>
</organism>
<evidence type="ECO:0000256" key="1">
    <source>
        <dbReference type="ARBA" id="ARBA00004141"/>
    </source>
</evidence>
<dbReference type="EMBL" id="FNMY01000002">
    <property type="protein sequence ID" value="SDW58544.1"/>
    <property type="molecule type" value="Genomic_DNA"/>
</dbReference>
<keyword evidence="3 5" id="KW-1133">Transmembrane helix</keyword>
<feature type="transmembrane region" description="Helical" evidence="5">
    <location>
        <begin position="246"/>
        <end position="267"/>
    </location>
</feature>
<feature type="domain" description="O-antigen ligase-related" evidence="6">
    <location>
        <begin position="209"/>
        <end position="370"/>
    </location>
</feature>
<dbReference type="InterPro" id="IPR007016">
    <property type="entry name" value="O-antigen_ligase-rel_domated"/>
</dbReference>
<feature type="transmembrane region" description="Helical" evidence="5">
    <location>
        <begin position="35"/>
        <end position="54"/>
    </location>
</feature>
<feature type="transmembrane region" description="Helical" evidence="5">
    <location>
        <begin position="390"/>
        <end position="414"/>
    </location>
</feature>
<gene>
    <name evidence="7" type="ORF">SAMN04487892_1716</name>
</gene>
<dbReference type="PANTHER" id="PTHR37422">
    <property type="entry name" value="TEICHURONIC ACID BIOSYNTHESIS PROTEIN TUAE"/>
    <property type="match status" value="1"/>
</dbReference>
<feature type="transmembrane region" description="Helical" evidence="5">
    <location>
        <begin position="104"/>
        <end position="120"/>
    </location>
</feature>
<evidence type="ECO:0000259" key="6">
    <source>
        <dbReference type="Pfam" id="PF04932"/>
    </source>
</evidence>
<dbReference type="Pfam" id="PF04932">
    <property type="entry name" value="Wzy_C"/>
    <property type="match status" value="1"/>
</dbReference>
<evidence type="ECO:0000256" key="3">
    <source>
        <dbReference type="ARBA" id="ARBA00022989"/>
    </source>
</evidence>
<keyword evidence="8" id="KW-1185">Reference proteome</keyword>
<feature type="transmembrane region" description="Helical" evidence="5">
    <location>
        <begin position="361"/>
        <end position="378"/>
    </location>
</feature>
<dbReference type="PANTHER" id="PTHR37422:SF13">
    <property type="entry name" value="LIPOPOLYSACCHARIDE BIOSYNTHESIS PROTEIN PA4999-RELATED"/>
    <property type="match status" value="1"/>
</dbReference>
<comment type="subcellular location">
    <subcellularLocation>
        <location evidence="1">Membrane</location>
        <topology evidence="1">Multi-pass membrane protein</topology>
    </subcellularLocation>
</comment>
<dbReference type="GO" id="GO:0016874">
    <property type="term" value="F:ligase activity"/>
    <property type="evidence" value="ECO:0007669"/>
    <property type="project" value="UniProtKB-KW"/>
</dbReference>
<keyword evidence="2 5" id="KW-0812">Transmembrane</keyword>
<reference evidence="8" key="1">
    <citation type="submission" date="2016-10" db="EMBL/GenBank/DDBJ databases">
        <authorList>
            <person name="Varghese N."/>
            <person name="Submissions S."/>
        </authorList>
    </citation>
    <scope>NUCLEOTIDE SEQUENCE [LARGE SCALE GENOMIC DNA]</scope>
    <source>
        <strain evidence="8">DSM 25030</strain>
    </source>
</reference>
<accession>A0A1H2USK7</accession>
<feature type="transmembrane region" description="Helical" evidence="5">
    <location>
        <begin position="66"/>
        <end position="84"/>
    </location>
</feature>
<dbReference type="AlphaFoldDB" id="A0A1H2USK7"/>
<evidence type="ECO:0000313" key="7">
    <source>
        <dbReference type="EMBL" id="SDW58544.1"/>
    </source>
</evidence>
<feature type="transmembrane region" description="Helical" evidence="5">
    <location>
        <begin position="132"/>
        <end position="155"/>
    </location>
</feature>
<feature type="transmembrane region" description="Helical" evidence="5">
    <location>
        <begin position="209"/>
        <end position="234"/>
    </location>
</feature>
<dbReference type="OrthoDB" id="1375345at2"/>
<evidence type="ECO:0000256" key="5">
    <source>
        <dbReference type="SAM" id="Phobius"/>
    </source>
</evidence>
<keyword evidence="4 5" id="KW-0472">Membrane</keyword>
<sequence>MTKKVTLNLGRIFTLFLLFLPFTQALTVNVGFPLKISELLLILLIIVSIAKVKVGKVNVKQGANNLIILFLVWATFSFLINLFWQYPYPLKEIPTRMGSLKLDSILRLLYVWLSVFAYFISQKYFKIFPKALGYWVTGAVIASVYAWHLFVFSSLNLPYIKLFGMDEVPQNINGVIRCGTFKEGNFFGLYLILSGVIALHLNRTKTATFLLISTITTLSTMTYVSVFVFLLFISRRVFLKKKVLKYALILSPFILISTAIFIQSSIFQERIYAKLAKPSNELSPSNFSKVDRVISARIAFYEGLDNPIFGVGPYNYALHYDEHNDFESFITNNTEFSLKYFKRENKRAIPNNVYLEVWSEYGIVGFLIFVSFLLLLLLKSFKARNDMLTGGVLALLVSFNAFPSFIVLFIWVFLALVNSRTSFNVNENEISVREK</sequence>
<dbReference type="GO" id="GO:0016020">
    <property type="term" value="C:membrane"/>
    <property type="evidence" value="ECO:0007669"/>
    <property type="project" value="UniProtKB-SubCell"/>
</dbReference>
<evidence type="ECO:0000313" key="8">
    <source>
        <dbReference type="Proteomes" id="UP000199592"/>
    </source>
</evidence>
<evidence type="ECO:0000256" key="2">
    <source>
        <dbReference type="ARBA" id="ARBA00022692"/>
    </source>
</evidence>
<protein>
    <submittedName>
        <fullName evidence="7">O-antigen ligase</fullName>
    </submittedName>
</protein>
<dbReference type="RefSeq" id="WP_090292412.1">
    <property type="nucleotide sequence ID" value="NZ_FNKI01000001.1"/>
</dbReference>
<dbReference type="Proteomes" id="UP000199592">
    <property type="component" value="Unassembled WGS sequence"/>
</dbReference>
<dbReference type="STRING" id="1073328.SAMN05216294_0576"/>
<evidence type="ECO:0000256" key="4">
    <source>
        <dbReference type="ARBA" id="ARBA00023136"/>
    </source>
</evidence>
<name>A0A1H2USK7_9FLAO</name>
<keyword evidence="7" id="KW-0436">Ligase</keyword>
<dbReference type="InterPro" id="IPR051533">
    <property type="entry name" value="WaaL-like"/>
</dbReference>